<evidence type="ECO:0000313" key="2">
    <source>
        <dbReference type="Proteomes" id="UP000625079"/>
    </source>
</evidence>
<evidence type="ECO:0008006" key="3">
    <source>
        <dbReference type="Google" id="ProtNLM"/>
    </source>
</evidence>
<dbReference type="RefSeq" id="WP_128968853.1">
    <property type="nucleotide sequence ID" value="NZ_BMHC01000025.1"/>
</dbReference>
<sequence length="256" mass="28259">MLNRRKVFQLAIVGSLSPYFSETSLAASSPRQPTPLLVNPDSKSGRYFDHQLYNRSQSDIVDRVIISELKSIVRVLNINPGIKFIRDNNAFASKQTIVDGTSGTVVLGLALIETLLQEDDGAFSLAGICAHECAHIYQFFGARIEDAVKKSGIPWSDSNPTWGDINAELHADFISGYYLGRTRGRTRDYYPAGGQLEIFTRQLTKFGDASYTNPTIHGPLDLRGEAFQGGFRLGADNQTLETASDDGVRFALYAKR</sequence>
<dbReference type="AlphaFoldDB" id="A0AA87WAR0"/>
<evidence type="ECO:0000313" key="1">
    <source>
        <dbReference type="EMBL" id="GGI32661.1"/>
    </source>
</evidence>
<protein>
    <recommendedName>
        <fullName evidence="3">Metalloprotease</fullName>
    </recommendedName>
</protein>
<dbReference type="Proteomes" id="UP000625079">
    <property type="component" value="Unassembled WGS sequence"/>
</dbReference>
<organism evidence="1 2">
    <name type="scientific">Bradyrhizobium guangdongense</name>
    <dbReference type="NCBI Taxonomy" id="1325090"/>
    <lineage>
        <taxon>Bacteria</taxon>
        <taxon>Pseudomonadati</taxon>
        <taxon>Pseudomonadota</taxon>
        <taxon>Alphaproteobacteria</taxon>
        <taxon>Hyphomicrobiales</taxon>
        <taxon>Nitrobacteraceae</taxon>
        <taxon>Bradyrhizobium</taxon>
    </lineage>
</organism>
<name>A0AA87WAR0_9BRAD</name>
<reference evidence="1" key="1">
    <citation type="journal article" date="2014" name="Int. J. Syst. Evol. Microbiol.">
        <title>Complete genome sequence of Corynebacterium casei LMG S-19264T (=DSM 44701T), isolated from a smear-ripened cheese.</title>
        <authorList>
            <consortium name="US DOE Joint Genome Institute (JGI-PGF)"/>
            <person name="Walter F."/>
            <person name="Albersmeier A."/>
            <person name="Kalinowski J."/>
            <person name="Ruckert C."/>
        </authorList>
    </citation>
    <scope>NUCLEOTIDE SEQUENCE</scope>
    <source>
        <strain evidence="1">CGMCC 1.15034</strain>
    </source>
</reference>
<accession>A0AA87WAR0</accession>
<comment type="caution">
    <text evidence="1">The sequence shown here is derived from an EMBL/GenBank/DDBJ whole genome shotgun (WGS) entry which is preliminary data.</text>
</comment>
<gene>
    <name evidence="1" type="ORF">GCM10010987_70540</name>
</gene>
<reference evidence="1" key="2">
    <citation type="submission" date="2022-12" db="EMBL/GenBank/DDBJ databases">
        <authorList>
            <person name="Sun Q."/>
            <person name="Zhou Y."/>
        </authorList>
    </citation>
    <scope>NUCLEOTIDE SEQUENCE</scope>
    <source>
        <strain evidence="1">CGMCC 1.15034</strain>
    </source>
</reference>
<proteinExistence type="predicted"/>
<dbReference type="EMBL" id="BMHC01000025">
    <property type="protein sequence ID" value="GGI32661.1"/>
    <property type="molecule type" value="Genomic_DNA"/>
</dbReference>